<proteinExistence type="predicted"/>
<dbReference type="RefSeq" id="WP_330106163.1">
    <property type="nucleotide sequence ID" value="NZ_JAZDQT010000001.1"/>
</dbReference>
<sequence length="364" mass="43124">MNWIQGIWEKSFTQWPYRLALHFGFWLFYLFFWLDESMVVKITPEQHYWVTLVGAVFVTFLYYSLAYWIWPLFSQRKWFWAVLSLVVFYATAIILRTYHLSLVINWYNLHNSTVAGGQFWEQLYQTQFKTISLSRILFSGLSSLIVIVYVPLSIKFMRYVYLSSQQKAWMLKENAKLQLDTLKAQINPHFFFNTLNNLQSFIVQNEKEKSVDLLSRLADFMRSSLYDGEKEYISLEKEVELLSSYINIEKVRFEEDAQISFSLNQSYPNYHLPTFMLLPFVENAFKHGGNLPNHQIKIDIELQQDEKQLRFRASNAFLTDTKSTLGGIGLQNVKKRLEHYFPNRYQLDIATAGNIFTVNLLINK</sequence>
<dbReference type="GO" id="GO:0016301">
    <property type="term" value="F:kinase activity"/>
    <property type="evidence" value="ECO:0007669"/>
    <property type="project" value="UniProtKB-KW"/>
</dbReference>
<keyword evidence="1" id="KW-1133">Transmembrane helix</keyword>
<evidence type="ECO:0000259" key="2">
    <source>
        <dbReference type="Pfam" id="PF06580"/>
    </source>
</evidence>
<feature type="domain" description="Signal transduction histidine kinase internal region" evidence="2">
    <location>
        <begin position="178"/>
        <end position="255"/>
    </location>
</feature>
<keyword evidence="1" id="KW-0472">Membrane</keyword>
<comment type="caution">
    <text evidence="3">The sequence shown here is derived from an EMBL/GenBank/DDBJ whole genome shotgun (WGS) entry which is preliminary data.</text>
</comment>
<dbReference type="Gene3D" id="3.30.565.10">
    <property type="entry name" value="Histidine kinase-like ATPase, C-terminal domain"/>
    <property type="match status" value="1"/>
</dbReference>
<keyword evidence="1" id="KW-0812">Transmembrane</keyword>
<feature type="transmembrane region" description="Helical" evidence="1">
    <location>
        <begin position="46"/>
        <end position="66"/>
    </location>
</feature>
<dbReference type="PANTHER" id="PTHR34220:SF7">
    <property type="entry name" value="SENSOR HISTIDINE KINASE YPDA"/>
    <property type="match status" value="1"/>
</dbReference>
<dbReference type="InterPro" id="IPR050640">
    <property type="entry name" value="Bact_2-comp_sensor_kinase"/>
</dbReference>
<dbReference type="Pfam" id="PF06580">
    <property type="entry name" value="His_kinase"/>
    <property type="match status" value="1"/>
</dbReference>
<feature type="transmembrane region" description="Helical" evidence="1">
    <location>
        <begin position="78"/>
        <end position="98"/>
    </location>
</feature>
<dbReference type="InterPro" id="IPR010559">
    <property type="entry name" value="Sig_transdc_His_kin_internal"/>
</dbReference>
<keyword evidence="3" id="KW-0808">Transferase</keyword>
<dbReference type="Proteomes" id="UP001336835">
    <property type="component" value="Unassembled WGS sequence"/>
</dbReference>
<evidence type="ECO:0000256" key="1">
    <source>
        <dbReference type="SAM" id="Phobius"/>
    </source>
</evidence>
<evidence type="ECO:0000313" key="4">
    <source>
        <dbReference type="Proteomes" id="UP001336835"/>
    </source>
</evidence>
<dbReference type="InterPro" id="IPR036890">
    <property type="entry name" value="HATPase_C_sf"/>
</dbReference>
<keyword evidence="4" id="KW-1185">Reference proteome</keyword>
<accession>A0ABU7I2U3</accession>
<name>A0ABU7I2U3_9SPHI</name>
<evidence type="ECO:0000313" key="3">
    <source>
        <dbReference type="EMBL" id="MEE1943763.1"/>
    </source>
</evidence>
<keyword evidence="3" id="KW-0418">Kinase</keyword>
<dbReference type="PANTHER" id="PTHR34220">
    <property type="entry name" value="SENSOR HISTIDINE KINASE YPDA"/>
    <property type="match status" value="1"/>
</dbReference>
<dbReference type="EMBL" id="JAZDQT010000001">
    <property type="protein sequence ID" value="MEE1943763.1"/>
    <property type="molecule type" value="Genomic_DNA"/>
</dbReference>
<reference evidence="3 4" key="1">
    <citation type="submission" date="2024-01" db="EMBL/GenBank/DDBJ databases">
        <title>Pedobacter sp. nov., isolated from fresh soil.</title>
        <authorList>
            <person name="Le N.T.T."/>
        </authorList>
    </citation>
    <scope>NUCLEOTIDE SEQUENCE [LARGE SCALE GENOMIC DNA]</scope>
    <source>
        <strain evidence="3 4">KR3-3</strain>
    </source>
</reference>
<gene>
    <name evidence="3" type="ORF">VRU48_01505</name>
</gene>
<protein>
    <submittedName>
        <fullName evidence="3">Histidine kinase</fullName>
    </submittedName>
</protein>
<organism evidence="3 4">
    <name type="scientific">Pedobacter albus</name>
    <dbReference type="NCBI Taxonomy" id="3113905"/>
    <lineage>
        <taxon>Bacteria</taxon>
        <taxon>Pseudomonadati</taxon>
        <taxon>Bacteroidota</taxon>
        <taxon>Sphingobacteriia</taxon>
        <taxon>Sphingobacteriales</taxon>
        <taxon>Sphingobacteriaceae</taxon>
        <taxon>Pedobacter</taxon>
    </lineage>
</organism>
<feature type="transmembrane region" description="Helical" evidence="1">
    <location>
        <begin position="15"/>
        <end position="34"/>
    </location>
</feature>
<feature type="transmembrane region" description="Helical" evidence="1">
    <location>
        <begin position="136"/>
        <end position="157"/>
    </location>
</feature>